<protein>
    <submittedName>
        <fullName evidence="1">Uncharacterized protein</fullName>
    </submittedName>
</protein>
<accession>A0A7W8MRZ9</accession>
<proteinExistence type="predicted"/>
<dbReference type="EMBL" id="JACHDY010000002">
    <property type="protein sequence ID" value="MBB5316679.1"/>
    <property type="molecule type" value="Genomic_DNA"/>
</dbReference>
<keyword evidence="2" id="KW-1185">Reference proteome</keyword>
<name>A0A7W8MRZ9_9BACT</name>
<evidence type="ECO:0000313" key="2">
    <source>
        <dbReference type="Proteomes" id="UP000568106"/>
    </source>
</evidence>
<evidence type="ECO:0000313" key="1">
    <source>
        <dbReference type="EMBL" id="MBB5316679.1"/>
    </source>
</evidence>
<gene>
    <name evidence="1" type="ORF">HDF09_001348</name>
</gene>
<organism evidence="1 2">
    <name type="scientific">Tunturiibacter empetritectus</name>
    <dbReference type="NCBI Taxonomy" id="3069691"/>
    <lineage>
        <taxon>Bacteria</taxon>
        <taxon>Pseudomonadati</taxon>
        <taxon>Acidobacteriota</taxon>
        <taxon>Terriglobia</taxon>
        <taxon>Terriglobales</taxon>
        <taxon>Acidobacteriaceae</taxon>
        <taxon>Tunturiibacter</taxon>
    </lineage>
</organism>
<reference evidence="1" key="1">
    <citation type="submission" date="2020-08" db="EMBL/GenBank/DDBJ databases">
        <title>Genomic Encyclopedia of Type Strains, Phase IV (KMG-V): Genome sequencing to study the core and pangenomes of soil and plant-associated prokaryotes.</title>
        <authorList>
            <person name="Whitman W."/>
        </authorList>
    </citation>
    <scope>NUCLEOTIDE SEQUENCE [LARGE SCALE GENOMIC DNA]</scope>
    <source>
        <strain evidence="1">M8UP27</strain>
    </source>
</reference>
<comment type="caution">
    <text evidence="1">The sequence shown here is derived from an EMBL/GenBank/DDBJ whole genome shotgun (WGS) entry which is preliminary data.</text>
</comment>
<dbReference type="Proteomes" id="UP000568106">
    <property type="component" value="Unassembled WGS sequence"/>
</dbReference>
<sequence length="69" mass="7184">MAPETVEITLTTEQMARLTALYKKISKVSTDAEAQKVVADSATAEILSGLPPVSAHFAALVAREVGGAQ</sequence>
<dbReference type="AlphaFoldDB" id="A0A7W8MRZ9"/>